<dbReference type="InterPro" id="IPR025714">
    <property type="entry name" value="Methyltranfer_dom"/>
</dbReference>
<dbReference type="Proteomes" id="UP001329430">
    <property type="component" value="Chromosome 2"/>
</dbReference>
<accession>A0AAN7VLP9</accession>
<keyword evidence="3" id="KW-1185">Reference proteome</keyword>
<dbReference type="SUPFAM" id="SSF53335">
    <property type="entry name" value="S-adenosyl-L-methionine-dependent methyltransferases"/>
    <property type="match status" value="1"/>
</dbReference>
<dbReference type="InterPro" id="IPR029063">
    <property type="entry name" value="SAM-dependent_MTases_sf"/>
</dbReference>
<feature type="domain" description="Methyltransferase" evidence="1">
    <location>
        <begin position="109"/>
        <end position="252"/>
    </location>
</feature>
<reference evidence="2 3" key="1">
    <citation type="journal article" date="2024" name="Insects">
        <title>An Improved Chromosome-Level Genome Assembly of the Firefly Pyrocoelia pectoralis.</title>
        <authorList>
            <person name="Fu X."/>
            <person name="Meyer-Rochow V.B."/>
            <person name="Ballantyne L."/>
            <person name="Zhu X."/>
        </authorList>
    </citation>
    <scope>NUCLEOTIDE SEQUENCE [LARGE SCALE GENOMIC DNA]</scope>
    <source>
        <strain evidence="2">XCY_ONT2</strain>
    </source>
</reference>
<evidence type="ECO:0000313" key="2">
    <source>
        <dbReference type="EMBL" id="KAK5647208.1"/>
    </source>
</evidence>
<protein>
    <recommendedName>
        <fullName evidence="1">Methyltransferase domain-containing protein</fullName>
    </recommendedName>
</protein>
<dbReference type="PANTHER" id="PTHR12496">
    <property type="entry name" value="CGI-41 METHYLTRANSFERASE"/>
    <property type="match status" value="1"/>
</dbReference>
<comment type="caution">
    <text evidence="2">The sequence shown here is derived from an EMBL/GenBank/DDBJ whole genome shotgun (WGS) entry which is preliminary data.</text>
</comment>
<evidence type="ECO:0000259" key="1">
    <source>
        <dbReference type="Pfam" id="PF13679"/>
    </source>
</evidence>
<dbReference type="EMBL" id="JAVRBK010000002">
    <property type="protein sequence ID" value="KAK5647208.1"/>
    <property type="molecule type" value="Genomic_DNA"/>
</dbReference>
<sequence length="448" mass="52027">MPTFDEDPKEYFQEVLTFLRKEDWIYNYPNTHIFVNKILDNFRTDWVESLRNINNKELNDLPAGNVKSDWPTTFQQLLLKIASLKQKIEHYNPSCEHVILQPQIRLSAKKAHEITILPTVIHDVCKKLNISVLVDIGAGIGYLSHILHENYNYKILAIEGSSDKVDLALKYQDKYYPGSKSDVKFIHHFITENSASTIDGILRENNWNVENVGIVGLHACADLSVTVLEIFQKLHYAKVLVIMPCCYHRMEELTITTVKEEFKRFPVSETLKSTYISLNAESFLRRPFLRLACQQTGNAWENMNEEMHELHSKHCTFRAILQEVAHEGDYNVKRLKRKSRNCKSCDYTIENYANNLRKSHKLVTSDGIEVEIESDFIDKVLAKWENYKEKCYLVEILTALQTAIQSICENIVLLDRVHFLRENGVNCDIYKITDDRISPRCHALLATK</sequence>
<dbReference type="Pfam" id="PF13679">
    <property type="entry name" value="Methyltransf_32"/>
    <property type="match status" value="1"/>
</dbReference>
<organism evidence="2 3">
    <name type="scientific">Pyrocoelia pectoralis</name>
    <dbReference type="NCBI Taxonomy" id="417401"/>
    <lineage>
        <taxon>Eukaryota</taxon>
        <taxon>Metazoa</taxon>
        <taxon>Ecdysozoa</taxon>
        <taxon>Arthropoda</taxon>
        <taxon>Hexapoda</taxon>
        <taxon>Insecta</taxon>
        <taxon>Pterygota</taxon>
        <taxon>Neoptera</taxon>
        <taxon>Endopterygota</taxon>
        <taxon>Coleoptera</taxon>
        <taxon>Polyphaga</taxon>
        <taxon>Elateriformia</taxon>
        <taxon>Elateroidea</taxon>
        <taxon>Lampyridae</taxon>
        <taxon>Lampyrinae</taxon>
        <taxon>Pyrocoelia</taxon>
    </lineage>
</organism>
<dbReference type="Gene3D" id="3.40.50.150">
    <property type="entry name" value="Vaccinia Virus protein VP39"/>
    <property type="match status" value="1"/>
</dbReference>
<gene>
    <name evidence="2" type="ORF">RI129_002100</name>
</gene>
<dbReference type="AlphaFoldDB" id="A0AAN7VLP9"/>
<name>A0AAN7VLP9_9COLE</name>
<evidence type="ECO:0000313" key="3">
    <source>
        <dbReference type="Proteomes" id="UP001329430"/>
    </source>
</evidence>
<dbReference type="PANTHER" id="PTHR12496:SF0">
    <property type="entry name" value="METHYLTRANSFERASE DOMAIN-CONTAINING PROTEIN"/>
    <property type="match status" value="1"/>
</dbReference>
<proteinExistence type="predicted"/>
<dbReference type="InterPro" id="IPR052220">
    <property type="entry name" value="METTL25"/>
</dbReference>